<evidence type="ECO:0000313" key="1">
    <source>
        <dbReference type="EMBL" id="QJA62790.1"/>
    </source>
</evidence>
<name>A0A6M3IZ57_9ZZZZ</name>
<dbReference type="AlphaFoldDB" id="A0A6M3IZ57"/>
<gene>
    <name evidence="1" type="ORF">MM415B00727_0018</name>
</gene>
<accession>A0A6M3IZ57</accession>
<dbReference type="EMBL" id="MT141481">
    <property type="protein sequence ID" value="QJA62790.1"/>
    <property type="molecule type" value="Genomic_DNA"/>
</dbReference>
<organism evidence="1">
    <name type="scientific">viral metagenome</name>
    <dbReference type="NCBI Taxonomy" id="1070528"/>
    <lineage>
        <taxon>unclassified sequences</taxon>
        <taxon>metagenomes</taxon>
        <taxon>organismal metagenomes</taxon>
    </lineage>
</organism>
<proteinExistence type="predicted"/>
<reference evidence="1" key="1">
    <citation type="submission" date="2020-03" db="EMBL/GenBank/DDBJ databases">
        <title>The deep terrestrial virosphere.</title>
        <authorList>
            <person name="Holmfeldt K."/>
            <person name="Nilsson E."/>
            <person name="Simone D."/>
            <person name="Lopez-Fernandez M."/>
            <person name="Wu X."/>
            <person name="de Brujin I."/>
            <person name="Lundin D."/>
            <person name="Andersson A."/>
            <person name="Bertilsson S."/>
            <person name="Dopson M."/>
        </authorList>
    </citation>
    <scope>NUCLEOTIDE SEQUENCE</scope>
    <source>
        <strain evidence="1">MM415B00727</strain>
    </source>
</reference>
<protein>
    <submittedName>
        <fullName evidence="1">Uncharacterized protein</fullName>
    </submittedName>
</protein>
<sequence length="59" mass="6639">MSQILEHWIHLGIVCFDVIPAKPHEVDGVPVDHLHAYFDPTDQAVHMVIHEPTAAEPHP</sequence>